<evidence type="ECO:0000256" key="1">
    <source>
        <dbReference type="SAM" id="MobiDB-lite"/>
    </source>
</evidence>
<name>A0A7S3B839_9EUKA</name>
<dbReference type="EMBL" id="HBHX01047905">
    <property type="protein sequence ID" value="CAE0127290.1"/>
    <property type="molecule type" value="Transcribed_RNA"/>
</dbReference>
<reference evidence="2" key="1">
    <citation type="submission" date="2021-01" db="EMBL/GenBank/DDBJ databases">
        <authorList>
            <person name="Corre E."/>
            <person name="Pelletier E."/>
            <person name="Niang G."/>
            <person name="Scheremetjew M."/>
            <person name="Finn R."/>
            <person name="Kale V."/>
            <person name="Holt S."/>
            <person name="Cochrane G."/>
            <person name="Meng A."/>
            <person name="Brown T."/>
            <person name="Cohen L."/>
        </authorList>
    </citation>
    <scope>NUCLEOTIDE SEQUENCE</scope>
    <source>
        <strain evidence="2">CCMP281</strain>
    </source>
</reference>
<dbReference type="AlphaFoldDB" id="A0A7S3B839"/>
<evidence type="ECO:0000313" key="2">
    <source>
        <dbReference type="EMBL" id="CAE0127290.1"/>
    </source>
</evidence>
<feature type="region of interest" description="Disordered" evidence="1">
    <location>
        <begin position="163"/>
        <end position="184"/>
    </location>
</feature>
<organism evidence="2">
    <name type="scientific">Haptolina ericina</name>
    <dbReference type="NCBI Taxonomy" id="156174"/>
    <lineage>
        <taxon>Eukaryota</taxon>
        <taxon>Haptista</taxon>
        <taxon>Haptophyta</taxon>
        <taxon>Prymnesiophyceae</taxon>
        <taxon>Prymnesiales</taxon>
        <taxon>Prymnesiaceae</taxon>
        <taxon>Haptolina</taxon>
    </lineage>
</organism>
<accession>A0A7S3B839</accession>
<protein>
    <submittedName>
        <fullName evidence="2">Uncharacterized protein</fullName>
    </submittedName>
</protein>
<dbReference type="InterPro" id="IPR027417">
    <property type="entry name" value="P-loop_NTPase"/>
</dbReference>
<gene>
    <name evidence="2" type="ORF">HERI1096_LOCUS26534</name>
</gene>
<sequence>MACMCAERAPSKMYDAYEEDLLDFTQPFNSDDTRIRCRLNRECSVRYNSIARQRDGDKANEGEAFDEVDETMEDENEADNFSHTTEVKAQLTAPRNMLNASKDRPQTLGVVEATTGSEVGMGPLLICFALAMSLSFATCLHVWHSTLTRSEPTLHVQTTLPSRWRSMAPPPISPSETGPPPPPGQLLGRCETWCHGLEHRHTPWTTKCAWTTRSCSNCSACWSKPPASPLPPLPPRSPPSPPFRPLSTTRRFIGPRLSFIHIPKAGGGSFIREFKDKVPWFFPTSEAGVELCFSWDRLRRPDWQRAVLLRSPRAHVWSQYRECKWDSWGQRMTSGFPGQAWAVDPAAGFPLGGVDASGAPRTRMRNDTAAGYNQTDEELDADGFKQWVQHFYYAPTSVELTNWNCYHPQNMQARALTCTRNHAHDIDPHMPQPSLGQALTALERFSFIGLVEFFHESQCLLYASLRLYPDLRSTIMSRLDALRCTCHPDGRSRPGIMNADTSADLHVTHHSHHGPSKAFDSLFESKLIEQVDALTEVDRAMYAAALRTFMCQIRVLEASVGHRVLCDDTLEARQQELSYITLNISDVYHTGGLLCSGSG</sequence>
<feature type="compositionally biased region" description="Pro residues" evidence="1">
    <location>
        <begin position="168"/>
        <end position="184"/>
    </location>
</feature>
<proteinExistence type="predicted"/>
<dbReference type="Gene3D" id="3.40.50.300">
    <property type="entry name" value="P-loop containing nucleotide triphosphate hydrolases"/>
    <property type="match status" value="1"/>
</dbReference>